<keyword evidence="5" id="KW-0560">Oxidoreductase</keyword>
<gene>
    <name evidence="5" type="ORF">BDK89_2231</name>
    <name evidence="6" type="ORF">BDK89_2585</name>
</gene>
<dbReference type="CDD" id="cd08349">
    <property type="entry name" value="BLMA_like"/>
    <property type="match status" value="1"/>
</dbReference>
<keyword evidence="3" id="KW-0046">Antibiotic resistance</keyword>
<evidence type="ECO:0000313" key="6">
    <source>
        <dbReference type="EMBL" id="TDT16984.1"/>
    </source>
</evidence>
<dbReference type="EMBL" id="SOAU01000001">
    <property type="protein sequence ID" value="TDT16984.1"/>
    <property type="molecule type" value="Genomic_DNA"/>
</dbReference>
<accession>A0A4R7I1A6</accession>
<comment type="caution">
    <text evidence="5">The sequence shown here is derived from an EMBL/GenBank/DDBJ whole genome shotgun (WGS) entry which is preliminary data.</text>
</comment>
<proteinExistence type="inferred from homology"/>
<dbReference type="InterPro" id="IPR037523">
    <property type="entry name" value="VOC_core"/>
</dbReference>
<evidence type="ECO:0000313" key="5">
    <source>
        <dbReference type="EMBL" id="TDT16639.1"/>
    </source>
</evidence>
<protein>
    <recommendedName>
        <fullName evidence="2">Bleomycin resistance protein</fullName>
    </recommendedName>
</protein>
<comment type="similarity">
    <text evidence="1">Belongs to the bleomycin resistance protein family.</text>
</comment>
<dbReference type="GO" id="GO:0046677">
    <property type="term" value="P:response to antibiotic"/>
    <property type="evidence" value="ECO:0007669"/>
    <property type="project" value="UniProtKB-KW"/>
</dbReference>
<name>A0A4R7I1A6_9ACTN</name>
<keyword evidence="7" id="KW-1185">Reference proteome</keyword>
<reference evidence="5 7" key="1">
    <citation type="submission" date="2019-03" db="EMBL/GenBank/DDBJ databases">
        <title>Sequencing the genomes of 1000 actinobacteria strains.</title>
        <authorList>
            <person name="Klenk H.-P."/>
        </authorList>
    </citation>
    <scope>NUCLEOTIDE SEQUENCE [LARGE SCALE GENOMIC DNA]</scope>
    <source>
        <strain evidence="5 7">DSM 18936</strain>
    </source>
</reference>
<dbReference type="InterPro" id="IPR000335">
    <property type="entry name" value="Bleomycin-R"/>
</dbReference>
<feature type="domain" description="VOC" evidence="4">
    <location>
        <begin position="1"/>
        <end position="113"/>
    </location>
</feature>
<dbReference type="EMBL" id="SOAU01000001">
    <property type="protein sequence ID" value="TDT16639.1"/>
    <property type="molecule type" value="Genomic_DNA"/>
</dbReference>
<dbReference type="Pfam" id="PF00903">
    <property type="entry name" value="Glyoxalase"/>
    <property type="match status" value="1"/>
</dbReference>
<evidence type="ECO:0000256" key="3">
    <source>
        <dbReference type="ARBA" id="ARBA00023251"/>
    </source>
</evidence>
<evidence type="ECO:0000259" key="4">
    <source>
        <dbReference type="PROSITE" id="PS51819"/>
    </source>
</evidence>
<sequence>MHFWTGVLGFSCRFRREEDRFAYLELGDAQVMLEERHQSSWETALLERPFGRGINLQIEVDDVERLHARVTEAGLPLFRDLLRTEYREDDTVHVAYEFLVQDPDGYLLRFVQNPDAT</sequence>
<organism evidence="5 7">
    <name type="scientific">Ilumatobacter fluminis</name>
    <dbReference type="NCBI Taxonomy" id="467091"/>
    <lineage>
        <taxon>Bacteria</taxon>
        <taxon>Bacillati</taxon>
        <taxon>Actinomycetota</taxon>
        <taxon>Acidimicrobiia</taxon>
        <taxon>Acidimicrobiales</taxon>
        <taxon>Ilumatobacteraceae</taxon>
        <taxon>Ilumatobacter</taxon>
    </lineage>
</organism>
<dbReference type="GO" id="GO:0051213">
    <property type="term" value="F:dioxygenase activity"/>
    <property type="evidence" value="ECO:0007669"/>
    <property type="project" value="UniProtKB-KW"/>
</dbReference>
<keyword evidence="5" id="KW-0223">Dioxygenase</keyword>
<dbReference type="Proteomes" id="UP000294558">
    <property type="component" value="Unassembled WGS sequence"/>
</dbReference>
<dbReference type="InterPro" id="IPR029068">
    <property type="entry name" value="Glyas_Bleomycin-R_OHBP_Dase"/>
</dbReference>
<evidence type="ECO:0000256" key="2">
    <source>
        <dbReference type="ARBA" id="ARBA00021572"/>
    </source>
</evidence>
<dbReference type="Gene3D" id="3.10.180.10">
    <property type="entry name" value="2,3-Dihydroxybiphenyl 1,2-Dioxygenase, domain 1"/>
    <property type="match status" value="1"/>
</dbReference>
<dbReference type="InterPro" id="IPR004360">
    <property type="entry name" value="Glyas_Fos-R_dOase_dom"/>
</dbReference>
<dbReference type="AlphaFoldDB" id="A0A4R7I1A6"/>
<evidence type="ECO:0000256" key="1">
    <source>
        <dbReference type="ARBA" id="ARBA00011051"/>
    </source>
</evidence>
<evidence type="ECO:0000313" key="7">
    <source>
        <dbReference type="Proteomes" id="UP000294558"/>
    </source>
</evidence>
<dbReference type="SUPFAM" id="SSF54593">
    <property type="entry name" value="Glyoxalase/Bleomycin resistance protein/Dihydroxybiphenyl dioxygenase"/>
    <property type="match status" value="1"/>
</dbReference>
<dbReference type="PROSITE" id="PS51819">
    <property type="entry name" value="VOC"/>
    <property type="match status" value="1"/>
</dbReference>